<name>A0A3M5X8D5_9PSED</name>
<dbReference type="SUPFAM" id="SSF101936">
    <property type="entry name" value="DNA-binding pseudobarrel domain"/>
    <property type="match status" value="1"/>
</dbReference>
<accession>A0A3M5X8D5</accession>
<dbReference type="GO" id="GO:0009036">
    <property type="term" value="F:type II site-specific deoxyribonuclease activity"/>
    <property type="evidence" value="ECO:0007669"/>
    <property type="project" value="InterPro"/>
</dbReference>
<sequence length="444" mass="50132">MVMGFHPEWSEISKLVSSSECIFIKKLSRNDTSWADSPKNGHQNGFLIPRAIAESNFFPELKNSNPDKSHIFDAEYQTFWPASGEVRTSTIKYFSMRNPNDIAKARPRYEWQHTGVPKEQFQRLTPASLLIVGKLAQLKFGTRYWFIVVDSVSEEAEIIETLFELKADFHYGLFNPSLLDASASEIDQLILELSQAIQEGTLEQFIKKQALPSPEALAVRAQTKWLNENSLDDMNPFSISQPGDAVMCISRDIEYSIYKQAELRYRAAQVARILLHGGGDPVANLVRAFSELDSIFLSAAQTRKSRAGLSFEHHVARLFRDGHIRHEAQVVFGGRRPDFVLPDVKALNLKGDALIVSLKTTLRERWKQLALEKPLGAIFLATVDDRVSGEAIDEMHRNAIFLVVPESLKKAKESAYNGCGNVITFKQFFDEEVKSKRPSLILSL</sequence>
<evidence type="ECO:0000313" key="3">
    <source>
        <dbReference type="Proteomes" id="UP000271152"/>
    </source>
</evidence>
<evidence type="ECO:0000313" key="2">
    <source>
        <dbReference type="EMBL" id="RMU78184.1"/>
    </source>
</evidence>
<dbReference type="SUPFAM" id="SSF52980">
    <property type="entry name" value="Restriction endonuclease-like"/>
    <property type="match status" value="1"/>
</dbReference>
<dbReference type="GO" id="GO:0009307">
    <property type="term" value="P:DNA restriction-modification system"/>
    <property type="evidence" value="ECO:0007669"/>
    <property type="project" value="InterPro"/>
</dbReference>
<gene>
    <name evidence="2" type="ORF">ALP23_03588</name>
</gene>
<feature type="domain" description="Restriction endonuclease type II EcoRII C-terminal" evidence="1">
    <location>
        <begin position="294"/>
        <end position="428"/>
    </location>
</feature>
<reference evidence="2 3" key="1">
    <citation type="submission" date="2018-08" db="EMBL/GenBank/DDBJ databases">
        <title>Recombination of ecologically and evolutionarily significant loci maintains genetic cohesion in the Pseudomonas syringae species complex.</title>
        <authorList>
            <person name="Dillon M."/>
            <person name="Thakur S."/>
            <person name="Almeida R.N.D."/>
            <person name="Weir B.S."/>
            <person name="Guttman D.S."/>
        </authorList>
    </citation>
    <scope>NUCLEOTIDE SEQUENCE [LARGE SCALE GENOMIC DNA]</scope>
    <source>
        <strain evidence="2 3">ICMP 11947</strain>
    </source>
</reference>
<dbReference type="InterPro" id="IPR038365">
    <property type="entry name" value="EcoRII_C_sf"/>
</dbReference>
<dbReference type="InterPro" id="IPR015300">
    <property type="entry name" value="DNA-bd_pseudobarrel_sf"/>
</dbReference>
<organism evidence="2 3">
    <name type="scientific">Pseudomonas syringae pv. apii</name>
    <dbReference type="NCBI Taxonomy" id="81036"/>
    <lineage>
        <taxon>Bacteria</taxon>
        <taxon>Pseudomonadati</taxon>
        <taxon>Pseudomonadota</taxon>
        <taxon>Gammaproteobacteria</taxon>
        <taxon>Pseudomonadales</taxon>
        <taxon>Pseudomonadaceae</taxon>
        <taxon>Pseudomonas</taxon>
    </lineage>
</organism>
<dbReference type="Gene3D" id="3.40.91.80">
    <property type="match status" value="1"/>
</dbReference>
<protein>
    <submittedName>
        <fullName evidence="2">EcoRII like protein</fullName>
    </submittedName>
</protein>
<comment type="caution">
    <text evidence="2">The sequence shown here is derived from an EMBL/GenBank/DDBJ whole genome shotgun (WGS) entry which is preliminary data.</text>
</comment>
<dbReference type="Gene3D" id="2.40.330.10">
    <property type="entry name" value="DNA-binding pseudobarrel domain"/>
    <property type="match status" value="1"/>
</dbReference>
<dbReference type="Proteomes" id="UP000271152">
    <property type="component" value="Unassembled WGS sequence"/>
</dbReference>
<dbReference type="AlphaFoldDB" id="A0A3M5X8D5"/>
<evidence type="ECO:0000259" key="1">
    <source>
        <dbReference type="Pfam" id="PF09019"/>
    </source>
</evidence>
<dbReference type="InterPro" id="IPR015109">
    <property type="entry name" value="Restrct_endonuc_II_EcoRII_C"/>
</dbReference>
<dbReference type="EMBL" id="RBUG01000007">
    <property type="protein sequence ID" value="RMU78184.1"/>
    <property type="molecule type" value="Genomic_DNA"/>
</dbReference>
<proteinExistence type="predicted"/>
<dbReference type="Pfam" id="PF09019">
    <property type="entry name" value="EcoRII-C"/>
    <property type="match status" value="1"/>
</dbReference>
<dbReference type="InterPro" id="IPR011335">
    <property type="entry name" value="Restrct_endonuc-II-like"/>
</dbReference>
<dbReference type="GO" id="GO:0003677">
    <property type="term" value="F:DNA binding"/>
    <property type="evidence" value="ECO:0007669"/>
    <property type="project" value="InterPro"/>
</dbReference>